<dbReference type="InterPro" id="IPR035979">
    <property type="entry name" value="RBD_domain_sf"/>
</dbReference>
<organism evidence="4 5">
    <name type="scientific">Perkinsus chesapeaki</name>
    <name type="common">Clam parasite</name>
    <name type="synonym">Perkinsus andrewsi</name>
    <dbReference type="NCBI Taxonomy" id="330153"/>
    <lineage>
        <taxon>Eukaryota</taxon>
        <taxon>Sar</taxon>
        <taxon>Alveolata</taxon>
        <taxon>Perkinsozoa</taxon>
        <taxon>Perkinsea</taxon>
        <taxon>Perkinsida</taxon>
        <taxon>Perkinsidae</taxon>
        <taxon>Perkinsus</taxon>
    </lineage>
</organism>
<gene>
    <name evidence="4" type="primary">CELF5</name>
    <name evidence="4" type="ORF">FOL47_010745</name>
</gene>
<dbReference type="PROSITE" id="PS50102">
    <property type="entry name" value="RRM"/>
    <property type="match status" value="4"/>
</dbReference>
<accession>A0A7J6MP66</accession>
<proteinExistence type="predicted"/>
<dbReference type="EMBL" id="JAAPAO010000086">
    <property type="protein sequence ID" value="KAF4673304.1"/>
    <property type="molecule type" value="Genomic_DNA"/>
</dbReference>
<sequence>MRGRLAGQASLAALAGAGAAYYIDENYCYCVGSRSLRAVKCGAFIWWQYKRVWNADNASEVHERVARRIVDTCKTNEGLYVKIGQVLCSLEVALPKEMHKPLEELHDKALEMDQNEVLRLLRDSGVDQVIQDFEMDPVASASIAQAPWYSSLASVMVLSFLLLDKISELGHPSPIYFVFAQYREECSFLDKTLTYLCAQRPSACLRADHSQQVHKARLKDSPGTSVAVKLRKPSVTFQVAWDLRAYWVILWALEKSFDIPMLWTYDFTKDQFRQEMDLRNEAANSDRAKTEFAKSPLKEHVYVPEVYWSSEEAIVAEWIDDAVKVTDAAVLGVDLSQTVRHCTEMFAYQIFNTGLVGSAKVYGGDVLIDHGLYTEFPDTLREQYINFWCAIARGDRQALRSICESWGVKDFDMLASVMMMSRLRKLRGWQDSDEERRQAEWARLSRAEKEEKIKEKWQRLIEDTKAFPRELLFVSRCVNYIRATNYRHGSPVDRVAVMMEYALKQDASLSCSSSSYRVPWAYSALYLLKFGPIIISMPIESCESLHEAVTTKGVGDLANDRSATGSVDKVAGDGYANVPDKSTSRPVGKAIVNLADDPSLKTINLEAALPPPTLSMSNGQATTTTTATTSTGVNNDCKLFVGALPYFMTEQELYPLFAKFGTIKELSVQRDKLGRSRGCAWLRYASVTECEACIRGLHNHYWLGSMKRPLQVQFATSPHHFTPPMYYESQQQQQYEQQHSDGKDAGLGIPPKKRVFVGGLPKEVDEHDLLSLIQPVQGDVVCDVKIVRKNGNSDGAAFVEFITPEQAQEFMKMYSSGSPATIRGRDVVLRLDWPKPQVAPPHPSAKFRSAGAGKEEEASSKDFISRSVDGGVKSSGAAAAAAGLPSPVASTTASQSPRKNDASLASISAAVAAATVAAMKSSGGIEEANLASIIAAATAAATATAARQQQQQAISARGTNGPQLSVPMDNDMTYNFTKGMTGAAASAVVPTAREGGRNEETHALYNHLAQQQTRHRPLEDVIESGSAEDGPSRTLLISGLPASFALQDVVEMFKMFGPMRDVRLVSFPQGCAVVVYDSAQDAERARLTCDNFAFGSSGRCLSVRPMADSPPEPYAFLNKAAYSRQQSAAPSDTGKFPADPAASIADLIVTGIPTATTDHELYAVFSEFGRLKSVRTVPTLQLGVVSFNLMDEAVDAMNTINWRINTGDRRVPFEWCASGVHAQLGVSMNDDDESYLSAEAAAAAPREYHQIRDRAQQQQQKQYHHSYHESAAAPWNPPSSTDGYCWNASYHNNS</sequence>
<dbReference type="InterPro" id="IPR051130">
    <property type="entry name" value="Mito_struct-func_regulator"/>
</dbReference>
<feature type="domain" description="RRM" evidence="3">
    <location>
        <begin position="1033"/>
        <end position="1108"/>
    </location>
</feature>
<dbReference type="Gene3D" id="3.30.70.330">
    <property type="match status" value="4"/>
</dbReference>
<dbReference type="OrthoDB" id="427480at2759"/>
<dbReference type="InterPro" id="IPR004147">
    <property type="entry name" value="ABC1_dom"/>
</dbReference>
<dbReference type="Proteomes" id="UP000591131">
    <property type="component" value="Unassembled WGS sequence"/>
</dbReference>
<comment type="caution">
    <text evidence="4">The sequence shown here is derived from an EMBL/GenBank/DDBJ whole genome shotgun (WGS) entry which is preliminary data.</text>
</comment>
<keyword evidence="5" id="KW-1185">Reference proteome</keyword>
<evidence type="ECO:0000256" key="2">
    <source>
        <dbReference type="SAM" id="MobiDB-lite"/>
    </source>
</evidence>
<dbReference type="Pfam" id="PF03109">
    <property type="entry name" value="ABC1"/>
    <property type="match status" value="1"/>
</dbReference>
<evidence type="ECO:0000313" key="5">
    <source>
        <dbReference type="Proteomes" id="UP000591131"/>
    </source>
</evidence>
<name>A0A7J6MP66_PERCH</name>
<feature type="compositionally biased region" description="Basic and acidic residues" evidence="2">
    <location>
        <begin position="1246"/>
        <end position="1255"/>
    </location>
</feature>
<feature type="domain" description="RRM" evidence="3">
    <location>
        <begin position="753"/>
        <end position="836"/>
    </location>
</feature>
<evidence type="ECO:0000313" key="4">
    <source>
        <dbReference type="EMBL" id="KAF4673304.1"/>
    </source>
</evidence>
<protein>
    <submittedName>
        <fullName evidence="4">CUGBP Elav-like member 5</fullName>
    </submittedName>
</protein>
<feature type="domain" description="RRM" evidence="3">
    <location>
        <begin position="1145"/>
        <end position="1218"/>
    </location>
</feature>
<feature type="compositionally biased region" description="Low complexity" evidence="2">
    <location>
        <begin position="880"/>
        <end position="890"/>
    </location>
</feature>
<feature type="domain" description="RRM" evidence="3">
    <location>
        <begin position="637"/>
        <end position="717"/>
    </location>
</feature>
<evidence type="ECO:0000256" key="1">
    <source>
        <dbReference type="PROSITE-ProRule" id="PRU00176"/>
    </source>
</evidence>
<dbReference type="InterPro" id="IPR000504">
    <property type="entry name" value="RRM_dom"/>
</dbReference>
<feature type="compositionally biased region" description="Basic and acidic residues" evidence="2">
    <location>
        <begin position="853"/>
        <end position="863"/>
    </location>
</feature>
<dbReference type="Pfam" id="PF00076">
    <property type="entry name" value="RRM_1"/>
    <property type="match status" value="4"/>
</dbReference>
<reference evidence="4 5" key="1">
    <citation type="submission" date="2020-04" db="EMBL/GenBank/DDBJ databases">
        <title>Perkinsus chesapeaki whole genome sequence.</title>
        <authorList>
            <person name="Bogema D.R."/>
        </authorList>
    </citation>
    <scope>NUCLEOTIDE SEQUENCE [LARGE SCALE GENOMIC DNA]</scope>
    <source>
        <strain evidence="4">ATCC PRA-425</strain>
    </source>
</reference>
<dbReference type="SMART" id="SM00360">
    <property type="entry name" value="RRM"/>
    <property type="match status" value="4"/>
</dbReference>
<feature type="region of interest" description="Disordered" evidence="2">
    <location>
        <begin position="1246"/>
        <end position="1275"/>
    </location>
</feature>
<feature type="region of interest" description="Disordered" evidence="2">
    <location>
        <begin position="880"/>
        <end position="899"/>
    </location>
</feature>
<dbReference type="GO" id="GO:0003723">
    <property type="term" value="F:RNA binding"/>
    <property type="evidence" value="ECO:0007669"/>
    <property type="project" value="UniProtKB-UniRule"/>
</dbReference>
<dbReference type="SUPFAM" id="SSF54928">
    <property type="entry name" value="RNA-binding domain, RBD"/>
    <property type="match status" value="2"/>
</dbReference>
<dbReference type="PANTHER" id="PTHR43173:SF37">
    <property type="entry name" value="ABC1 FAMILY PROTEIN C10F6.14C"/>
    <property type="match status" value="1"/>
</dbReference>
<evidence type="ECO:0000259" key="3">
    <source>
        <dbReference type="PROSITE" id="PS50102"/>
    </source>
</evidence>
<dbReference type="PANTHER" id="PTHR43173">
    <property type="entry name" value="ABC1 FAMILY PROTEIN"/>
    <property type="match status" value="1"/>
</dbReference>
<keyword evidence="1" id="KW-0694">RNA-binding</keyword>
<dbReference type="CDD" id="cd00590">
    <property type="entry name" value="RRM_SF"/>
    <property type="match status" value="2"/>
</dbReference>
<feature type="region of interest" description="Disordered" evidence="2">
    <location>
        <begin position="834"/>
        <end position="863"/>
    </location>
</feature>
<dbReference type="InterPro" id="IPR012677">
    <property type="entry name" value="Nucleotide-bd_a/b_plait_sf"/>
</dbReference>